<comment type="catalytic activity">
    <reaction evidence="8 9">
        <text>D-ribose 5-phosphate + ATP = 5-phospho-alpha-D-ribose 1-diphosphate + AMP + H(+)</text>
        <dbReference type="Rhea" id="RHEA:15609"/>
        <dbReference type="ChEBI" id="CHEBI:15378"/>
        <dbReference type="ChEBI" id="CHEBI:30616"/>
        <dbReference type="ChEBI" id="CHEBI:58017"/>
        <dbReference type="ChEBI" id="CHEBI:78346"/>
        <dbReference type="ChEBI" id="CHEBI:456215"/>
        <dbReference type="EC" id="2.7.6.1"/>
    </reaction>
</comment>
<dbReference type="PROSITE" id="PS00114">
    <property type="entry name" value="PRPP_SYNTHASE"/>
    <property type="match status" value="1"/>
</dbReference>
<evidence type="ECO:0000256" key="3">
    <source>
        <dbReference type="ARBA" id="ARBA00022727"/>
    </source>
</evidence>
<evidence type="ECO:0000256" key="2">
    <source>
        <dbReference type="ARBA" id="ARBA00022723"/>
    </source>
</evidence>
<feature type="binding site" evidence="9">
    <location>
        <position position="198"/>
    </location>
    <ligand>
        <name>D-ribose 5-phosphate</name>
        <dbReference type="ChEBI" id="CHEBI:78346"/>
    </ligand>
</feature>
<feature type="binding site" evidence="9">
    <location>
        <position position="222"/>
    </location>
    <ligand>
        <name>D-ribose 5-phosphate</name>
        <dbReference type="ChEBI" id="CHEBI:78346"/>
    </ligand>
</feature>
<dbReference type="NCBIfam" id="TIGR01251">
    <property type="entry name" value="ribP_PPkin"/>
    <property type="match status" value="1"/>
</dbReference>
<evidence type="ECO:0000313" key="11">
    <source>
        <dbReference type="EMBL" id="MCS3920752.1"/>
    </source>
</evidence>
<comment type="cofactor">
    <cofactor evidence="9">
        <name>Mg(2+)</name>
        <dbReference type="ChEBI" id="CHEBI:18420"/>
    </cofactor>
    <text evidence="9">Binds 2 Mg(2+) ions per subunit.</text>
</comment>
<name>A0ABT2ES08_9BACT</name>
<feature type="binding site" evidence="9">
    <location>
        <begin position="226"/>
        <end position="230"/>
    </location>
    <ligand>
        <name>D-ribose 5-phosphate</name>
        <dbReference type="ChEBI" id="CHEBI:78346"/>
    </ligand>
</feature>
<evidence type="ECO:0000256" key="4">
    <source>
        <dbReference type="ARBA" id="ARBA00022741"/>
    </source>
</evidence>
<evidence type="ECO:0000256" key="1">
    <source>
        <dbReference type="ARBA" id="ARBA00022679"/>
    </source>
</evidence>
<sequence>MPEPSLKVFTGNANPTLAQAVAKELGISLGEILVGRFSDGEVRVQIHENVRGADVFIIQPTCPPVNENLMELLIMIDAFKRASAARVVAVIPYYGYARQDRKVRPREPISAKLIANLLTVAGADRILSIDLHAGQIQGFFDIPVDNIPAGPLLARYFRDKGLTGDGVVVVSPDVGGVERATLFARMVQGGLAIFAKHRPDANRSEMVAIIGDVKGKRTILVDDIVDTAGTITQAAAALMEEGATEVYACCTHAVLSGPAVERLKESPIKELVVTDTIPLSPEKQFDRLKVLSIAPLLAKAILIIHENRSISSLIRETME</sequence>
<comment type="caution">
    <text evidence="11">The sequence shown here is derived from an EMBL/GenBank/DDBJ whole genome shotgun (WGS) entry which is preliminary data.</text>
</comment>
<dbReference type="InterPro" id="IPR029057">
    <property type="entry name" value="PRTase-like"/>
</dbReference>
<keyword evidence="7 9" id="KW-0460">Magnesium</keyword>
<comment type="similarity">
    <text evidence="9">Belongs to the ribose-phosphate pyrophosphokinase family. Class I subfamily.</text>
</comment>
<comment type="function">
    <text evidence="9">Involved in the biosynthesis of the central metabolite phospho-alpha-D-ribosyl-1-pyrophosphate (PRPP) via the transfer of pyrophosphoryl group from ATP to 1-hydroxyl of ribose-5-phosphate (Rib-5-P).</text>
</comment>
<dbReference type="EC" id="2.7.6.1" evidence="9"/>
<dbReference type="Gene3D" id="3.40.50.2020">
    <property type="match status" value="2"/>
</dbReference>
<dbReference type="Proteomes" id="UP001204798">
    <property type="component" value="Unassembled WGS sequence"/>
</dbReference>
<feature type="binding site" evidence="9">
    <location>
        <begin position="98"/>
        <end position="99"/>
    </location>
    <ligand>
        <name>ATP</name>
        <dbReference type="ChEBI" id="CHEBI:30616"/>
    </ligand>
</feature>
<dbReference type="InterPro" id="IPR029099">
    <property type="entry name" value="Pribosyltran_N"/>
</dbReference>
<keyword evidence="12" id="KW-1185">Reference proteome</keyword>
<accession>A0ABT2ES08</accession>
<dbReference type="Pfam" id="PF13793">
    <property type="entry name" value="Pribosyltran_N"/>
    <property type="match status" value="1"/>
</dbReference>
<feature type="binding site" evidence="9">
    <location>
        <begin position="39"/>
        <end position="41"/>
    </location>
    <ligand>
        <name>ATP</name>
        <dbReference type="ChEBI" id="CHEBI:30616"/>
    </ligand>
</feature>
<evidence type="ECO:0000256" key="6">
    <source>
        <dbReference type="ARBA" id="ARBA00022840"/>
    </source>
</evidence>
<feature type="binding site" evidence="9">
    <location>
        <position position="173"/>
    </location>
    <ligand>
        <name>Mg(2+)</name>
        <dbReference type="ChEBI" id="CHEBI:18420"/>
    </ligand>
</feature>
<evidence type="ECO:0000256" key="7">
    <source>
        <dbReference type="ARBA" id="ARBA00022842"/>
    </source>
</evidence>
<protein>
    <recommendedName>
        <fullName evidence="9">Ribose-phosphate pyrophosphokinase</fullName>
        <shortName evidence="9">RPPK</shortName>
        <ecNumber evidence="9">2.7.6.1</ecNumber>
    </recommendedName>
    <alternativeName>
        <fullName evidence="9">5-phospho-D-ribosyl alpha-1-diphosphate synthase</fullName>
    </alternativeName>
    <alternativeName>
        <fullName evidence="9">Phosphoribosyl diphosphate synthase</fullName>
    </alternativeName>
    <alternativeName>
        <fullName evidence="9">Phosphoribosyl pyrophosphate synthase</fullName>
        <shortName evidence="9">P-Rib-PP synthase</shortName>
        <shortName evidence="9">PRPP synthase</shortName>
        <shortName evidence="9">PRPPase</shortName>
    </alternativeName>
</protein>
<evidence type="ECO:0000256" key="5">
    <source>
        <dbReference type="ARBA" id="ARBA00022777"/>
    </source>
</evidence>
<dbReference type="SMART" id="SM01400">
    <property type="entry name" value="Pribosyltran_N"/>
    <property type="match status" value="1"/>
</dbReference>
<keyword evidence="4 9" id="KW-0547">Nucleotide-binding</keyword>
<comment type="subunit">
    <text evidence="9">Homohexamer.</text>
</comment>
<evidence type="ECO:0000313" key="12">
    <source>
        <dbReference type="Proteomes" id="UP001204798"/>
    </source>
</evidence>
<dbReference type="RefSeq" id="WP_018196861.1">
    <property type="nucleotide sequence ID" value="NZ_CP130454.1"/>
</dbReference>
<comment type="subcellular location">
    <subcellularLocation>
        <location evidence="9">Cytoplasm</location>
    </subcellularLocation>
</comment>
<evidence type="ECO:0000256" key="8">
    <source>
        <dbReference type="ARBA" id="ARBA00049535"/>
    </source>
</evidence>
<dbReference type="InterPro" id="IPR037515">
    <property type="entry name" value="Rib-P_diPkinase_bac"/>
</dbReference>
<feature type="binding site" evidence="9">
    <location>
        <position position="132"/>
    </location>
    <ligand>
        <name>Mg(2+)</name>
        <dbReference type="ChEBI" id="CHEBI:18420"/>
    </ligand>
</feature>
<dbReference type="NCBIfam" id="NF002320">
    <property type="entry name" value="PRK01259.1"/>
    <property type="match status" value="1"/>
</dbReference>
<evidence type="ECO:0000259" key="10">
    <source>
        <dbReference type="Pfam" id="PF13793"/>
    </source>
</evidence>
<evidence type="ECO:0000256" key="9">
    <source>
        <dbReference type="HAMAP-Rule" id="MF_00583"/>
    </source>
</evidence>
<dbReference type="HAMAP" id="MF_00583_B">
    <property type="entry name" value="RibP_PPkinase_B"/>
    <property type="match status" value="1"/>
</dbReference>
<dbReference type="InterPro" id="IPR000842">
    <property type="entry name" value="PRib_PP_synth_CS"/>
</dbReference>
<dbReference type="PANTHER" id="PTHR10210">
    <property type="entry name" value="RIBOSE-PHOSPHATE DIPHOSPHOKINASE FAMILY MEMBER"/>
    <property type="match status" value="1"/>
</dbReference>
<dbReference type="CDD" id="cd06223">
    <property type="entry name" value="PRTases_typeI"/>
    <property type="match status" value="1"/>
</dbReference>
<dbReference type="InterPro" id="IPR000836">
    <property type="entry name" value="PRTase_dom"/>
</dbReference>
<dbReference type="EMBL" id="JANUCP010000006">
    <property type="protein sequence ID" value="MCS3920752.1"/>
    <property type="molecule type" value="Genomic_DNA"/>
</dbReference>
<comment type="pathway">
    <text evidence="9">Metabolic intermediate biosynthesis; 5-phospho-alpha-D-ribose 1-diphosphate biosynthesis; 5-phospho-alpha-D-ribose 1-diphosphate from D-ribose 5-phosphate (route I): step 1/1.</text>
</comment>
<dbReference type="GO" id="GO:0004749">
    <property type="term" value="F:ribose phosphate diphosphokinase activity"/>
    <property type="evidence" value="ECO:0007669"/>
    <property type="project" value="UniProtKB-EC"/>
</dbReference>
<keyword evidence="5 9" id="KW-0418">Kinase</keyword>
<organism evidence="11 12">
    <name type="scientific">Candidatus Fervidibacter sacchari</name>
    <dbReference type="NCBI Taxonomy" id="1448929"/>
    <lineage>
        <taxon>Bacteria</taxon>
        <taxon>Candidatus Fervidibacterota</taxon>
        <taxon>Candidatus Fervidibacter</taxon>
    </lineage>
</organism>
<keyword evidence="3 9" id="KW-0545">Nucleotide biosynthesis</keyword>
<keyword evidence="6 9" id="KW-0067">ATP-binding</keyword>
<dbReference type="InterPro" id="IPR005946">
    <property type="entry name" value="Rib-P_diPkinase"/>
</dbReference>
<reference evidence="11 12" key="1">
    <citation type="submission" date="2022-08" db="EMBL/GenBank/DDBJ databases">
        <title>Bacterial and archaeal communities from various locations to study Microbial Dark Matter (Phase II).</title>
        <authorList>
            <person name="Stepanauskas R."/>
        </authorList>
    </citation>
    <scope>NUCLEOTIDE SEQUENCE [LARGE SCALE GENOMIC DNA]</scope>
    <source>
        <strain evidence="11 12">PD1</strain>
    </source>
</reference>
<dbReference type="SUPFAM" id="SSF53271">
    <property type="entry name" value="PRTase-like"/>
    <property type="match status" value="1"/>
</dbReference>
<keyword evidence="2 9" id="KW-0479">Metal-binding</keyword>
<feature type="active site" evidence="9">
    <location>
        <position position="196"/>
    </location>
</feature>
<gene>
    <name evidence="9" type="primary">prs</name>
    <name evidence="11" type="ORF">M2350_003187</name>
</gene>
<dbReference type="PANTHER" id="PTHR10210:SF41">
    <property type="entry name" value="RIBOSE-PHOSPHATE PYROPHOSPHOKINASE 1, CHLOROPLASTIC"/>
    <property type="match status" value="1"/>
</dbReference>
<dbReference type="Pfam" id="PF14572">
    <property type="entry name" value="Pribosyl_synth"/>
    <property type="match status" value="1"/>
</dbReference>
<keyword evidence="9" id="KW-0963">Cytoplasm</keyword>
<proteinExistence type="inferred from homology"/>
<feature type="domain" description="Ribose-phosphate pyrophosphokinase N-terminal" evidence="10">
    <location>
        <begin position="6"/>
        <end position="122"/>
    </location>
</feature>
<keyword evidence="1 9" id="KW-0808">Transferase</keyword>